<comment type="caution">
    <text evidence="1">The sequence shown here is derived from an EMBL/GenBank/DDBJ whole genome shotgun (WGS) entry which is preliminary data.</text>
</comment>
<dbReference type="Proteomes" id="UP001500630">
    <property type="component" value="Unassembled WGS sequence"/>
</dbReference>
<reference evidence="2" key="1">
    <citation type="journal article" date="2019" name="Int. J. Syst. Evol. Microbiol.">
        <title>The Global Catalogue of Microorganisms (GCM) 10K type strain sequencing project: providing services to taxonomists for standard genome sequencing and annotation.</title>
        <authorList>
            <consortium name="The Broad Institute Genomics Platform"/>
            <consortium name="The Broad Institute Genome Sequencing Center for Infectious Disease"/>
            <person name="Wu L."/>
            <person name="Ma J."/>
        </authorList>
    </citation>
    <scope>NUCLEOTIDE SEQUENCE [LARGE SCALE GENOMIC DNA]</scope>
    <source>
        <strain evidence="2">JCM 17326</strain>
    </source>
</reference>
<name>A0ABP6VC20_9ACTN</name>
<accession>A0ABP6VC20</accession>
<sequence>MVVTGNAIPGNGAADRTGLRCERKSGTSLTVVSTGDFVKNVPKLLVKVPNDATVTVSVGL</sequence>
<organism evidence="1 2">
    <name type="scientific">Nonomuraea rosea</name>
    <dbReference type="NCBI Taxonomy" id="638574"/>
    <lineage>
        <taxon>Bacteria</taxon>
        <taxon>Bacillati</taxon>
        <taxon>Actinomycetota</taxon>
        <taxon>Actinomycetes</taxon>
        <taxon>Streptosporangiales</taxon>
        <taxon>Streptosporangiaceae</taxon>
        <taxon>Nonomuraea</taxon>
    </lineage>
</organism>
<dbReference type="RefSeq" id="WP_345559126.1">
    <property type="nucleotide sequence ID" value="NZ_BAABDQ010000002.1"/>
</dbReference>
<dbReference type="EMBL" id="BAABDQ010000002">
    <property type="protein sequence ID" value="GAA3532914.1"/>
    <property type="molecule type" value="Genomic_DNA"/>
</dbReference>
<evidence type="ECO:0000313" key="1">
    <source>
        <dbReference type="EMBL" id="GAA3532914.1"/>
    </source>
</evidence>
<proteinExistence type="predicted"/>
<evidence type="ECO:0000313" key="2">
    <source>
        <dbReference type="Proteomes" id="UP001500630"/>
    </source>
</evidence>
<gene>
    <name evidence="1" type="ORF">GCM10022419_010080</name>
</gene>
<keyword evidence="2" id="KW-1185">Reference proteome</keyword>
<protein>
    <submittedName>
        <fullName evidence="1">Uncharacterized protein</fullName>
    </submittedName>
</protein>